<keyword evidence="4" id="KW-0539">Nucleus</keyword>
<protein>
    <submittedName>
        <fullName evidence="7">Nucleolar protein 12-domain-containing protein</fullName>
    </submittedName>
</protein>
<reference evidence="7 8" key="1">
    <citation type="submission" date="2016-07" db="EMBL/GenBank/DDBJ databases">
        <title>Pervasive Adenine N6-methylation of Active Genes in Fungi.</title>
        <authorList>
            <consortium name="DOE Joint Genome Institute"/>
            <person name="Mondo S.J."/>
            <person name="Dannebaum R.O."/>
            <person name="Kuo R.C."/>
            <person name="Labutti K."/>
            <person name="Haridas S."/>
            <person name="Kuo A."/>
            <person name="Salamov A."/>
            <person name="Ahrendt S.R."/>
            <person name="Lipzen A."/>
            <person name="Sullivan W."/>
            <person name="Andreopoulos W.B."/>
            <person name="Clum A."/>
            <person name="Lindquist E."/>
            <person name="Daum C."/>
            <person name="Ramamoorthy G.K."/>
            <person name="Gryganskyi A."/>
            <person name="Culley D."/>
            <person name="Magnuson J.K."/>
            <person name="James T.Y."/>
            <person name="O'Malley M.A."/>
            <person name="Stajich J.E."/>
            <person name="Spatafora J.W."/>
            <person name="Visel A."/>
            <person name="Grigoriev I.V."/>
        </authorList>
    </citation>
    <scope>NUCLEOTIDE SEQUENCE [LARGE SCALE GENOMIC DNA]</scope>
    <source>
        <strain evidence="7 8">NRRL 2496</strain>
    </source>
</reference>
<evidence type="ECO:0000313" key="8">
    <source>
        <dbReference type="Proteomes" id="UP000242180"/>
    </source>
</evidence>
<gene>
    <name evidence="7" type="ORF">BCR43DRAFT_496513</name>
</gene>
<evidence type="ECO:0000256" key="5">
    <source>
        <dbReference type="SAM" id="Coils"/>
    </source>
</evidence>
<dbReference type="Proteomes" id="UP000242180">
    <property type="component" value="Unassembled WGS sequence"/>
</dbReference>
<feature type="region of interest" description="Disordered" evidence="6">
    <location>
        <begin position="1"/>
        <end position="36"/>
    </location>
</feature>
<dbReference type="AlphaFoldDB" id="A0A1X2H5G0"/>
<keyword evidence="8" id="KW-1185">Reference proteome</keyword>
<dbReference type="PANTHER" id="PTHR14577:SF0">
    <property type="entry name" value="NUCLEOLAR PROTEIN 12"/>
    <property type="match status" value="1"/>
</dbReference>
<dbReference type="OrthoDB" id="551633at2759"/>
<evidence type="ECO:0000256" key="2">
    <source>
        <dbReference type="ARBA" id="ARBA00007175"/>
    </source>
</evidence>
<keyword evidence="3 5" id="KW-0175">Coiled coil</keyword>
<feature type="coiled-coil region" evidence="5">
    <location>
        <begin position="53"/>
        <end position="96"/>
    </location>
</feature>
<evidence type="ECO:0000313" key="7">
    <source>
        <dbReference type="EMBL" id="ORY93210.1"/>
    </source>
</evidence>
<dbReference type="OMA" id="EMNNDIG"/>
<organism evidence="7 8">
    <name type="scientific">Syncephalastrum racemosum</name>
    <name type="common">Filamentous fungus</name>
    <dbReference type="NCBI Taxonomy" id="13706"/>
    <lineage>
        <taxon>Eukaryota</taxon>
        <taxon>Fungi</taxon>
        <taxon>Fungi incertae sedis</taxon>
        <taxon>Mucoromycota</taxon>
        <taxon>Mucoromycotina</taxon>
        <taxon>Mucoromycetes</taxon>
        <taxon>Mucorales</taxon>
        <taxon>Syncephalastraceae</taxon>
        <taxon>Syncephalastrum</taxon>
    </lineage>
</organism>
<dbReference type="PANTHER" id="PTHR14577">
    <property type="entry name" value="NUCLEOLAR PROTEIN 12"/>
    <property type="match status" value="1"/>
</dbReference>
<evidence type="ECO:0000256" key="1">
    <source>
        <dbReference type="ARBA" id="ARBA00004604"/>
    </source>
</evidence>
<comment type="subcellular location">
    <subcellularLocation>
        <location evidence="1">Nucleus</location>
        <location evidence="1">Nucleolus</location>
    </subcellularLocation>
</comment>
<dbReference type="InterPro" id="IPR019186">
    <property type="entry name" value="Nucleolar_protein_12"/>
</dbReference>
<sequence length="158" mass="18601">MKAKSKKQGMKNTDILTAGAKAYAKKRRKKQERVESVEFDFDARKEFLTGFSKRKQEKKKAKQERYQERLRQEKLKERAEIRAQKKQILEERLEQQRALLKGEQGSDDEEEGDWQGVSGGEEEEEEEGKKDPDVKEFRSEKALTTVTVIEDMDDWSKQ</sequence>
<dbReference type="EMBL" id="MCGN01000009">
    <property type="protein sequence ID" value="ORY93210.1"/>
    <property type="molecule type" value="Genomic_DNA"/>
</dbReference>
<comment type="caution">
    <text evidence="7">The sequence shown here is derived from an EMBL/GenBank/DDBJ whole genome shotgun (WGS) entry which is preliminary data.</text>
</comment>
<accession>A0A1X2H5G0</accession>
<evidence type="ECO:0000256" key="3">
    <source>
        <dbReference type="ARBA" id="ARBA00023054"/>
    </source>
</evidence>
<dbReference type="Pfam" id="PF09805">
    <property type="entry name" value="Nop25"/>
    <property type="match status" value="1"/>
</dbReference>
<dbReference type="InParanoid" id="A0A1X2H5G0"/>
<feature type="region of interest" description="Disordered" evidence="6">
    <location>
        <begin position="98"/>
        <end position="143"/>
    </location>
</feature>
<dbReference type="GO" id="GO:0005730">
    <property type="term" value="C:nucleolus"/>
    <property type="evidence" value="ECO:0007669"/>
    <property type="project" value="UniProtKB-SubCell"/>
</dbReference>
<proteinExistence type="inferred from homology"/>
<dbReference type="GO" id="GO:0019843">
    <property type="term" value="F:rRNA binding"/>
    <property type="evidence" value="ECO:0007669"/>
    <property type="project" value="TreeGrafter"/>
</dbReference>
<name>A0A1X2H5G0_SYNRA</name>
<evidence type="ECO:0000256" key="6">
    <source>
        <dbReference type="SAM" id="MobiDB-lite"/>
    </source>
</evidence>
<feature type="compositionally biased region" description="Basic and acidic residues" evidence="6">
    <location>
        <begin position="127"/>
        <end position="141"/>
    </location>
</feature>
<comment type="similarity">
    <text evidence="2">Belongs to the RRP17 family.</text>
</comment>
<evidence type="ECO:0000256" key="4">
    <source>
        <dbReference type="ARBA" id="ARBA00023242"/>
    </source>
</evidence>
<dbReference type="STRING" id="13706.A0A1X2H5G0"/>